<evidence type="ECO:0000313" key="1">
    <source>
        <dbReference type="EMBL" id="GET21638.1"/>
    </source>
</evidence>
<reference evidence="1 2" key="1">
    <citation type="submission" date="2019-10" db="EMBL/GenBank/DDBJ databases">
        <title>Prolixibacter strains distinguished by the presence of nitrate reductase genes were adept at nitrate-dependent anaerobic corrosion of metallic iron and carbon steel.</title>
        <authorList>
            <person name="Iino T."/>
            <person name="Shono N."/>
            <person name="Ito K."/>
            <person name="Nakamura R."/>
            <person name="Sueoka K."/>
            <person name="Harayama S."/>
            <person name="Ohkuma M."/>
        </authorList>
    </citation>
    <scope>NUCLEOTIDE SEQUENCE [LARGE SCALE GENOMIC DNA]</scope>
    <source>
        <strain evidence="1 2">MIC1-1</strain>
    </source>
</reference>
<evidence type="ECO:0000313" key="2">
    <source>
        <dbReference type="Proteomes" id="UP000396862"/>
    </source>
</evidence>
<accession>A0ABQ0ZJU5</accession>
<comment type="caution">
    <text evidence="1">The sequence shown here is derived from an EMBL/GenBank/DDBJ whole genome shotgun (WGS) entry which is preliminary data.</text>
</comment>
<sequence>MLFDNICNELAKHYTNCETPTKIILIIIPRQIAYEKVNPWSVDHFFGDGFLCPGAGFKS</sequence>
<name>A0ABQ0ZJU5_9BACT</name>
<protein>
    <submittedName>
        <fullName evidence="1">Uncharacterized protein</fullName>
    </submittedName>
</protein>
<proteinExistence type="predicted"/>
<dbReference type="EMBL" id="BLAU01000001">
    <property type="protein sequence ID" value="GET21638.1"/>
    <property type="molecule type" value="Genomic_DNA"/>
</dbReference>
<organism evidence="1 2">
    <name type="scientific">Prolixibacter denitrificans</name>
    <dbReference type="NCBI Taxonomy" id="1541063"/>
    <lineage>
        <taxon>Bacteria</taxon>
        <taxon>Pseudomonadati</taxon>
        <taxon>Bacteroidota</taxon>
        <taxon>Bacteroidia</taxon>
        <taxon>Marinilabiliales</taxon>
        <taxon>Prolixibacteraceae</taxon>
        <taxon>Prolixibacter</taxon>
    </lineage>
</organism>
<keyword evidence="2" id="KW-1185">Reference proteome</keyword>
<gene>
    <name evidence="1" type="ORF">JCM18694_18840</name>
</gene>
<dbReference type="Proteomes" id="UP000396862">
    <property type="component" value="Unassembled WGS sequence"/>
</dbReference>